<protein>
    <submittedName>
        <fullName evidence="2">Uncharacterized protein</fullName>
    </submittedName>
</protein>
<feature type="region of interest" description="Disordered" evidence="1">
    <location>
        <begin position="34"/>
        <end position="67"/>
    </location>
</feature>
<dbReference type="Proteomes" id="UP000268350">
    <property type="component" value="Unassembled WGS sequence"/>
</dbReference>
<feature type="compositionally biased region" description="Basic and acidic residues" evidence="1">
    <location>
        <begin position="37"/>
        <end position="46"/>
    </location>
</feature>
<name>A0A3B0K885_DROGU</name>
<evidence type="ECO:0000256" key="1">
    <source>
        <dbReference type="SAM" id="MobiDB-lite"/>
    </source>
</evidence>
<feature type="non-terminal residue" evidence="2">
    <location>
        <position position="119"/>
    </location>
</feature>
<dbReference type="AlphaFoldDB" id="A0A3B0K885"/>
<dbReference type="OrthoDB" id="19653at2759"/>
<gene>
    <name evidence="2" type="ORF">DGUA_6G006232</name>
</gene>
<keyword evidence="3" id="KW-1185">Reference proteome</keyword>
<organism evidence="2 3">
    <name type="scientific">Drosophila guanche</name>
    <name type="common">Fruit fly</name>
    <dbReference type="NCBI Taxonomy" id="7266"/>
    <lineage>
        <taxon>Eukaryota</taxon>
        <taxon>Metazoa</taxon>
        <taxon>Ecdysozoa</taxon>
        <taxon>Arthropoda</taxon>
        <taxon>Hexapoda</taxon>
        <taxon>Insecta</taxon>
        <taxon>Pterygota</taxon>
        <taxon>Neoptera</taxon>
        <taxon>Endopterygota</taxon>
        <taxon>Diptera</taxon>
        <taxon>Brachycera</taxon>
        <taxon>Muscomorpha</taxon>
        <taxon>Ephydroidea</taxon>
        <taxon>Drosophilidae</taxon>
        <taxon>Drosophila</taxon>
        <taxon>Sophophora</taxon>
    </lineage>
</organism>
<dbReference type="STRING" id="7266.A0A3B0K885"/>
<sequence length="119" mass="12356">MPCRRHLACGATIAGLLLATALIVFAICVQRPNESGNRMKTERKSPNEPPAAVWGVPGSESESESVIGDSPDLQAKAFFLIDTSTTTARTISANTTATTAPTAATDSSSGSLDMVRSTT</sequence>
<reference evidence="3" key="1">
    <citation type="submission" date="2018-01" db="EMBL/GenBank/DDBJ databases">
        <authorList>
            <person name="Alioto T."/>
            <person name="Alioto T."/>
        </authorList>
    </citation>
    <scope>NUCLEOTIDE SEQUENCE [LARGE SCALE GENOMIC DNA]</scope>
</reference>
<accession>A0A3B0K885</accession>
<evidence type="ECO:0000313" key="2">
    <source>
        <dbReference type="EMBL" id="SPP81231.1"/>
    </source>
</evidence>
<dbReference type="EMBL" id="OUUW01000005">
    <property type="protein sequence ID" value="SPP81231.1"/>
    <property type="molecule type" value="Genomic_DNA"/>
</dbReference>
<proteinExistence type="predicted"/>
<feature type="region of interest" description="Disordered" evidence="1">
    <location>
        <begin position="91"/>
        <end position="119"/>
    </location>
</feature>
<evidence type="ECO:0000313" key="3">
    <source>
        <dbReference type="Proteomes" id="UP000268350"/>
    </source>
</evidence>
<feature type="compositionally biased region" description="Low complexity" evidence="1">
    <location>
        <begin position="91"/>
        <end position="111"/>
    </location>
</feature>